<keyword evidence="2" id="KW-0805">Transcription regulation</keyword>
<evidence type="ECO:0000259" key="6">
    <source>
        <dbReference type="Pfam" id="PF04542"/>
    </source>
</evidence>
<evidence type="ECO:0000256" key="4">
    <source>
        <dbReference type="ARBA" id="ARBA00023125"/>
    </source>
</evidence>
<evidence type="ECO:0000313" key="7">
    <source>
        <dbReference type="EMBL" id="MFD2162869.1"/>
    </source>
</evidence>
<evidence type="ECO:0000256" key="5">
    <source>
        <dbReference type="ARBA" id="ARBA00023163"/>
    </source>
</evidence>
<evidence type="ECO:0000256" key="1">
    <source>
        <dbReference type="ARBA" id="ARBA00010641"/>
    </source>
</evidence>
<dbReference type="InterPro" id="IPR007627">
    <property type="entry name" value="RNA_pol_sigma70_r2"/>
</dbReference>
<dbReference type="PANTHER" id="PTHR43133">
    <property type="entry name" value="RNA POLYMERASE ECF-TYPE SIGMA FACTO"/>
    <property type="match status" value="1"/>
</dbReference>
<dbReference type="InterPro" id="IPR036388">
    <property type="entry name" value="WH-like_DNA-bd_sf"/>
</dbReference>
<dbReference type="InterPro" id="IPR013324">
    <property type="entry name" value="RNA_pol_sigma_r3/r4-like"/>
</dbReference>
<gene>
    <name evidence="7" type="ORF">ACFSJU_10740</name>
</gene>
<dbReference type="InterPro" id="IPR013325">
    <property type="entry name" value="RNA_pol_sigma_r2"/>
</dbReference>
<evidence type="ECO:0000256" key="2">
    <source>
        <dbReference type="ARBA" id="ARBA00023015"/>
    </source>
</evidence>
<evidence type="ECO:0000313" key="8">
    <source>
        <dbReference type="Proteomes" id="UP001597387"/>
    </source>
</evidence>
<name>A0ABW4ZLW2_9SPHI</name>
<dbReference type="Proteomes" id="UP001597387">
    <property type="component" value="Unassembled WGS sequence"/>
</dbReference>
<dbReference type="InterPro" id="IPR039425">
    <property type="entry name" value="RNA_pol_sigma-70-like"/>
</dbReference>
<keyword evidence="8" id="KW-1185">Reference proteome</keyword>
<dbReference type="SUPFAM" id="SSF88659">
    <property type="entry name" value="Sigma3 and sigma4 domains of RNA polymerase sigma factors"/>
    <property type="match status" value="1"/>
</dbReference>
<evidence type="ECO:0000256" key="3">
    <source>
        <dbReference type="ARBA" id="ARBA00023082"/>
    </source>
</evidence>
<comment type="similarity">
    <text evidence="1">Belongs to the sigma-70 factor family. ECF subfamily.</text>
</comment>
<dbReference type="RefSeq" id="WP_255902764.1">
    <property type="nucleotide sequence ID" value="NZ_JAFMZO010000003.1"/>
</dbReference>
<keyword evidence="3" id="KW-0731">Sigma factor</keyword>
<keyword evidence="4" id="KW-0238">DNA-binding</keyword>
<dbReference type="PANTHER" id="PTHR43133:SF8">
    <property type="entry name" value="RNA POLYMERASE SIGMA FACTOR HI_1459-RELATED"/>
    <property type="match status" value="1"/>
</dbReference>
<accession>A0ABW4ZLW2</accession>
<dbReference type="EMBL" id="JBHUHZ010000001">
    <property type="protein sequence ID" value="MFD2162869.1"/>
    <property type="molecule type" value="Genomic_DNA"/>
</dbReference>
<sequence>MSREIKSSVPEDSEVILGILNDSKKTLEGIYKAYFPMVLQLVVTNNGSEDDAKDIFQESVIVLYDKVKAGNFELNSKLKTFLYSVCRRLWLKRLNIKSRSSGNIADFEGIEAVEQDLEYHEEKDRQFKQMDEALGHLGEPCRTIIEEFYINNKSMQEICEAFGYTNADNAKNQKYKCLQRLKKLFFQV</sequence>
<keyword evidence="5" id="KW-0804">Transcription</keyword>
<feature type="domain" description="RNA polymerase sigma-70 region 2" evidence="6">
    <location>
        <begin position="30"/>
        <end position="95"/>
    </location>
</feature>
<comment type="caution">
    <text evidence="7">The sequence shown here is derived from an EMBL/GenBank/DDBJ whole genome shotgun (WGS) entry which is preliminary data.</text>
</comment>
<protein>
    <submittedName>
        <fullName evidence="7">RNA polymerase sigma factor</fullName>
    </submittedName>
</protein>
<proteinExistence type="inferred from homology"/>
<dbReference type="SUPFAM" id="SSF88946">
    <property type="entry name" value="Sigma2 domain of RNA polymerase sigma factors"/>
    <property type="match status" value="1"/>
</dbReference>
<organism evidence="7 8">
    <name type="scientific">Paradesertivirga mongoliensis</name>
    <dbReference type="NCBI Taxonomy" id="2100740"/>
    <lineage>
        <taxon>Bacteria</taxon>
        <taxon>Pseudomonadati</taxon>
        <taxon>Bacteroidota</taxon>
        <taxon>Sphingobacteriia</taxon>
        <taxon>Sphingobacteriales</taxon>
        <taxon>Sphingobacteriaceae</taxon>
        <taxon>Paradesertivirga</taxon>
    </lineage>
</organism>
<dbReference type="Gene3D" id="1.10.10.10">
    <property type="entry name" value="Winged helix-like DNA-binding domain superfamily/Winged helix DNA-binding domain"/>
    <property type="match status" value="1"/>
</dbReference>
<dbReference type="InterPro" id="IPR014284">
    <property type="entry name" value="RNA_pol_sigma-70_dom"/>
</dbReference>
<dbReference type="Gene3D" id="1.10.1740.10">
    <property type="match status" value="1"/>
</dbReference>
<reference evidence="8" key="1">
    <citation type="journal article" date="2019" name="Int. J. Syst. Evol. Microbiol.">
        <title>The Global Catalogue of Microorganisms (GCM) 10K type strain sequencing project: providing services to taxonomists for standard genome sequencing and annotation.</title>
        <authorList>
            <consortium name="The Broad Institute Genomics Platform"/>
            <consortium name="The Broad Institute Genome Sequencing Center for Infectious Disease"/>
            <person name="Wu L."/>
            <person name="Ma J."/>
        </authorList>
    </citation>
    <scope>NUCLEOTIDE SEQUENCE [LARGE SCALE GENOMIC DNA]</scope>
    <source>
        <strain evidence="8">KCTC 42217</strain>
    </source>
</reference>
<dbReference type="NCBIfam" id="TIGR02937">
    <property type="entry name" value="sigma70-ECF"/>
    <property type="match status" value="1"/>
</dbReference>
<dbReference type="Pfam" id="PF04542">
    <property type="entry name" value="Sigma70_r2"/>
    <property type="match status" value="1"/>
</dbReference>